<proteinExistence type="predicted"/>
<comment type="caution">
    <text evidence="1">The sequence shown here is derived from an EMBL/GenBank/DDBJ whole genome shotgun (WGS) entry which is preliminary data.</text>
</comment>
<evidence type="ECO:0000313" key="2">
    <source>
        <dbReference type="Proteomes" id="UP001596174"/>
    </source>
</evidence>
<protein>
    <submittedName>
        <fullName evidence="1">Uncharacterized protein</fullName>
    </submittedName>
</protein>
<organism evidence="1 2">
    <name type="scientific">Streptacidiphilus monticola</name>
    <dbReference type="NCBI Taxonomy" id="2161674"/>
    <lineage>
        <taxon>Bacteria</taxon>
        <taxon>Bacillati</taxon>
        <taxon>Actinomycetota</taxon>
        <taxon>Actinomycetes</taxon>
        <taxon>Kitasatosporales</taxon>
        <taxon>Streptomycetaceae</taxon>
        <taxon>Streptacidiphilus</taxon>
    </lineage>
</organism>
<keyword evidence="2" id="KW-1185">Reference proteome</keyword>
<accession>A0ABW1GBG1</accession>
<gene>
    <name evidence="1" type="ORF">ACFP3V_30805</name>
</gene>
<evidence type="ECO:0000313" key="1">
    <source>
        <dbReference type="EMBL" id="MFC5911583.1"/>
    </source>
</evidence>
<dbReference type="EMBL" id="JBHSQJ010000177">
    <property type="protein sequence ID" value="MFC5911583.1"/>
    <property type="molecule type" value="Genomic_DNA"/>
</dbReference>
<sequence length="160" mass="17991">MKFLTNDGRFGLLVTRVTGSGVSRFQLIVAGRLIGNSELCFAYGAFEEMASLPRFSDERLRPPFEKQEAALSALVSEEKLHDPATLSLAESLDHWLVQGFMFEESAVMVARPYEDGTPAESALISIVGRREYADVVEMARHYWAQGDRRFLSESWQAKII</sequence>
<dbReference type="RefSeq" id="WP_380590796.1">
    <property type="nucleotide sequence ID" value="NZ_JBHSQJ010000177.1"/>
</dbReference>
<dbReference type="Proteomes" id="UP001596174">
    <property type="component" value="Unassembled WGS sequence"/>
</dbReference>
<name>A0ABW1GBG1_9ACTN</name>
<reference evidence="2" key="1">
    <citation type="journal article" date="2019" name="Int. J. Syst. Evol. Microbiol.">
        <title>The Global Catalogue of Microorganisms (GCM) 10K type strain sequencing project: providing services to taxonomists for standard genome sequencing and annotation.</title>
        <authorList>
            <consortium name="The Broad Institute Genomics Platform"/>
            <consortium name="The Broad Institute Genome Sequencing Center for Infectious Disease"/>
            <person name="Wu L."/>
            <person name="Ma J."/>
        </authorList>
    </citation>
    <scope>NUCLEOTIDE SEQUENCE [LARGE SCALE GENOMIC DNA]</scope>
    <source>
        <strain evidence="2">JCM 4816</strain>
    </source>
</reference>